<dbReference type="PRINTS" id="PR00455">
    <property type="entry name" value="HTHTETR"/>
</dbReference>
<dbReference type="AlphaFoldDB" id="H0R427"/>
<accession>H0R427</accession>
<keyword evidence="8" id="KW-1185">Reference proteome</keyword>
<gene>
    <name evidence="7" type="ORF">GOEFS_096_00050</name>
</gene>
<feature type="domain" description="HTH tetR-type" evidence="6">
    <location>
        <begin position="9"/>
        <end position="68"/>
    </location>
</feature>
<keyword evidence="1" id="KW-0805">Transcription regulation</keyword>
<name>H0R427_9ACTN</name>
<dbReference type="InterPro" id="IPR036271">
    <property type="entry name" value="Tet_transcr_reg_TetR-rel_C_sf"/>
</dbReference>
<proteinExistence type="predicted"/>
<dbReference type="Pfam" id="PF00440">
    <property type="entry name" value="TetR_N"/>
    <property type="match status" value="1"/>
</dbReference>
<evidence type="ECO:0000259" key="6">
    <source>
        <dbReference type="PROSITE" id="PS50977"/>
    </source>
</evidence>
<dbReference type="EMBL" id="BAEH01000096">
    <property type="protein sequence ID" value="GAB19828.1"/>
    <property type="molecule type" value="Genomic_DNA"/>
</dbReference>
<feature type="region of interest" description="Disordered" evidence="5">
    <location>
        <begin position="184"/>
        <end position="213"/>
    </location>
</feature>
<evidence type="ECO:0000256" key="5">
    <source>
        <dbReference type="SAM" id="MobiDB-lite"/>
    </source>
</evidence>
<organism evidence="7 8">
    <name type="scientific">Gordonia effusa NBRC 100432</name>
    <dbReference type="NCBI Taxonomy" id="1077974"/>
    <lineage>
        <taxon>Bacteria</taxon>
        <taxon>Bacillati</taxon>
        <taxon>Actinomycetota</taxon>
        <taxon>Actinomycetes</taxon>
        <taxon>Mycobacteriales</taxon>
        <taxon>Gordoniaceae</taxon>
        <taxon>Gordonia</taxon>
    </lineage>
</organism>
<dbReference type="OrthoDB" id="9795011at2"/>
<dbReference type="SUPFAM" id="SSF48498">
    <property type="entry name" value="Tetracyclin repressor-like, C-terminal domain"/>
    <property type="match status" value="1"/>
</dbReference>
<evidence type="ECO:0000256" key="2">
    <source>
        <dbReference type="ARBA" id="ARBA00023125"/>
    </source>
</evidence>
<dbReference type="PROSITE" id="PS50977">
    <property type="entry name" value="HTH_TETR_2"/>
    <property type="match status" value="1"/>
</dbReference>
<dbReference type="Pfam" id="PF21597">
    <property type="entry name" value="TetR_C_43"/>
    <property type="match status" value="1"/>
</dbReference>
<evidence type="ECO:0000313" key="7">
    <source>
        <dbReference type="EMBL" id="GAB19828.1"/>
    </source>
</evidence>
<evidence type="ECO:0000313" key="8">
    <source>
        <dbReference type="Proteomes" id="UP000035034"/>
    </source>
</evidence>
<feature type="compositionally biased region" description="Basic and acidic residues" evidence="5">
    <location>
        <begin position="198"/>
        <end position="213"/>
    </location>
</feature>
<dbReference type="InterPro" id="IPR049445">
    <property type="entry name" value="TetR_SbtR-like_C"/>
</dbReference>
<dbReference type="PANTHER" id="PTHR30055">
    <property type="entry name" value="HTH-TYPE TRANSCRIPTIONAL REGULATOR RUTR"/>
    <property type="match status" value="1"/>
</dbReference>
<dbReference type="RefSeq" id="WP_007319163.1">
    <property type="nucleotide sequence ID" value="NZ_BAEH01000096.1"/>
</dbReference>
<comment type="caution">
    <text evidence="7">The sequence shown here is derived from an EMBL/GenBank/DDBJ whole genome shotgun (WGS) entry which is preliminary data.</text>
</comment>
<sequence length="213" mass="24096">MSRPRKDALRNRRLLVVAAKEVIDEDGLNASLDDIARRARLGNATLYRHFPSRDALYEAVFEDLHECVTNIDGRVAQAQSSWDGFVGYLVELVREFAQSRGALEILTEGDRHSDAFDALRSHINSTVQMWTARAQQAGAMRHDVTHNDVLVFLIGIGRLAVAAELDGHSHLWERQLRLMCDGLRETSPSPELPGPTVTDRERDSLMENLKRRR</sequence>
<dbReference type="SUPFAM" id="SSF46689">
    <property type="entry name" value="Homeodomain-like"/>
    <property type="match status" value="1"/>
</dbReference>
<protein>
    <submittedName>
        <fullName evidence="7">Putative TetR family transcriptional regulator</fullName>
    </submittedName>
</protein>
<dbReference type="InterPro" id="IPR001647">
    <property type="entry name" value="HTH_TetR"/>
</dbReference>
<dbReference type="GO" id="GO:0003700">
    <property type="term" value="F:DNA-binding transcription factor activity"/>
    <property type="evidence" value="ECO:0007669"/>
    <property type="project" value="TreeGrafter"/>
</dbReference>
<keyword evidence="2 4" id="KW-0238">DNA-binding</keyword>
<evidence type="ECO:0000256" key="1">
    <source>
        <dbReference type="ARBA" id="ARBA00023015"/>
    </source>
</evidence>
<keyword evidence="3" id="KW-0804">Transcription</keyword>
<dbReference type="InterPro" id="IPR050109">
    <property type="entry name" value="HTH-type_TetR-like_transc_reg"/>
</dbReference>
<dbReference type="GO" id="GO:0000976">
    <property type="term" value="F:transcription cis-regulatory region binding"/>
    <property type="evidence" value="ECO:0007669"/>
    <property type="project" value="TreeGrafter"/>
</dbReference>
<dbReference type="Gene3D" id="1.10.357.10">
    <property type="entry name" value="Tetracycline Repressor, domain 2"/>
    <property type="match status" value="1"/>
</dbReference>
<feature type="DNA-binding region" description="H-T-H motif" evidence="4">
    <location>
        <begin position="31"/>
        <end position="50"/>
    </location>
</feature>
<dbReference type="PANTHER" id="PTHR30055:SF234">
    <property type="entry name" value="HTH-TYPE TRANSCRIPTIONAL REGULATOR BETI"/>
    <property type="match status" value="1"/>
</dbReference>
<reference evidence="7 8" key="1">
    <citation type="submission" date="2011-12" db="EMBL/GenBank/DDBJ databases">
        <title>Whole genome shotgun sequence of Gordonia effusa NBRC 100432.</title>
        <authorList>
            <person name="Yoshida I."/>
            <person name="Takarada H."/>
            <person name="Hosoyama A."/>
            <person name="Tsuchikane K."/>
            <person name="Katsumata H."/>
            <person name="Yamazaki S."/>
            <person name="Fujita N."/>
        </authorList>
    </citation>
    <scope>NUCLEOTIDE SEQUENCE [LARGE SCALE GENOMIC DNA]</scope>
    <source>
        <strain evidence="7 8">NBRC 100432</strain>
    </source>
</reference>
<dbReference type="Proteomes" id="UP000035034">
    <property type="component" value="Unassembled WGS sequence"/>
</dbReference>
<dbReference type="eggNOG" id="COG1309">
    <property type="taxonomic scope" value="Bacteria"/>
</dbReference>
<evidence type="ECO:0000256" key="4">
    <source>
        <dbReference type="PROSITE-ProRule" id="PRU00335"/>
    </source>
</evidence>
<evidence type="ECO:0000256" key="3">
    <source>
        <dbReference type="ARBA" id="ARBA00023163"/>
    </source>
</evidence>
<dbReference type="InterPro" id="IPR009057">
    <property type="entry name" value="Homeodomain-like_sf"/>
</dbReference>